<sequence>MTMFIKDFKKYLMRGKGSSRGTTFNKPRPPEKQTNEGCYKCGKIDQMIKNCPQWEIEWKKKRTEQRNMKKEQVQPKRNKGSTKAMVAAWGETSDEDSEDEAGDQQALMAIRESDDEQEVQVKGSSQTWYMDSGCSKHMTGSKN</sequence>
<organism evidence="1 2">
    <name type="scientific">Nicotiana tabacum</name>
    <name type="common">Common tobacco</name>
    <dbReference type="NCBI Taxonomy" id="4097"/>
    <lineage>
        <taxon>Eukaryota</taxon>
        <taxon>Viridiplantae</taxon>
        <taxon>Streptophyta</taxon>
        <taxon>Embryophyta</taxon>
        <taxon>Tracheophyta</taxon>
        <taxon>Spermatophyta</taxon>
        <taxon>Magnoliopsida</taxon>
        <taxon>eudicotyledons</taxon>
        <taxon>Gunneridae</taxon>
        <taxon>Pentapetalae</taxon>
        <taxon>asterids</taxon>
        <taxon>lamiids</taxon>
        <taxon>Solanales</taxon>
        <taxon>Solanaceae</taxon>
        <taxon>Nicotianoideae</taxon>
        <taxon>Nicotianeae</taxon>
        <taxon>Nicotiana</taxon>
    </lineage>
</organism>
<protein>
    <submittedName>
        <fullName evidence="2">Uncharacterized protein LOC107791232 isoform X1</fullName>
    </submittedName>
</protein>
<evidence type="ECO:0000313" key="2">
    <source>
        <dbReference type="RefSeq" id="XP_075109679.1"/>
    </source>
</evidence>
<dbReference type="Proteomes" id="UP000790787">
    <property type="component" value="Chromosome 5"/>
</dbReference>
<dbReference type="RefSeq" id="XP_075109679.1">
    <property type="nucleotide sequence ID" value="XM_075253578.1"/>
</dbReference>
<accession>A0AC58UJL0</accession>
<gene>
    <name evidence="2" type="primary">LOC107791232</name>
</gene>
<name>A0AC58UJL0_TOBAC</name>
<keyword evidence="1" id="KW-1185">Reference proteome</keyword>
<reference evidence="1" key="1">
    <citation type="journal article" date="2014" name="Nat. Commun.">
        <title>The tobacco genome sequence and its comparison with those of tomato and potato.</title>
        <authorList>
            <person name="Sierro N."/>
            <person name="Battey J.N."/>
            <person name="Ouadi S."/>
            <person name="Bakaher N."/>
            <person name="Bovet L."/>
            <person name="Willig A."/>
            <person name="Goepfert S."/>
            <person name="Peitsch M.C."/>
            <person name="Ivanov N.V."/>
        </authorList>
    </citation>
    <scope>NUCLEOTIDE SEQUENCE [LARGE SCALE GENOMIC DNA]</scope>
</reference>
<proteinExistence type="predicted"/>
<evidence type="ECO:0000313" key="1">
    <source>
        <dbReference type="Proteomes" id="UP000790787"/>
    </source>
</evidence>
<reference evidence="2" key="2">
    <citation type="submission" date="2025-08" db="UniProtKB">
        <authorList>
            <consortium name="RefSeq"/>
        </authorList>
    </citation>
    <scope>IDENTIFICATION</scope>
    <source>
        <tissue evidence="2">Leaf</tissue>
    </source>
</reference>